<comment type="caution">
    <text evidence="1">The sequence shown here is derived from an EMBL/GenBank/DDBJ whole genome shotgun (WGS) entry which is preliminary data.</text>
</comment>
<reference evidence="1 2" key="1">
    <citation type="journal article" date="2011" name="J. Bacteriol.">
        <title>Draft genome sequence of the thermoalkaliphilic Caldalkalibacillus thermarum strain TA2.A1.</title>
        <authorList>
            <person name="Kalamorz F."/>
            <person name="Keis S."/>
            <person name="McMillan D.G."/>
            <person name="Olsson K."/>
            <person name="Stanton J.A."/>
            <person name="Stockwell P."/>
            <person name="Black M.A."/>
            <person name="Klingeman D.M."/>
            <person name="Land M.L."/>
            <person name="Han C.S."/>
            <person name="Martin S.L."/>
            <person name="Becher S.A."/>
            <person name="Peddie C.J."/>
            <person name="Morgan H.W."/>
            <person name="Matthies D."/>
            <person name="Preiss L."/>
            <person name="Meier T."/>
            <person name="Brown S.D."/>
            <person name="Cook G.M."/>
        </authorList>
    </citation>
    <scope>NUCLEOTIDE SEQUENCE [LARGE SCALE GENOMIC DNA]</scope>
    <source>
        <strain evidence="1 2">TA2.A1</strain>
    </source>
</reference>
<dbReference type="Proteomes" id="UP000010716">
    <property type="component" value="Unassembled WGS sequence"/>
</dbReference>
<gene>
    <name evidence="1" type="ORF">CathTA2_0011</name>
</gene>
<dbReference type="AlphaFoldDB" id="F5L3I2"/>
<dbReference type="EMBL" id="AFCE01000046">
    <property type="protein sequence ID" value="EGL84102.1"/>
    <property type="molecule type" value="Genomic_DNA"/>
</dbReference>
<name>F5L3I2_CALTT</name>
<evidence type="ECO:0000313" key="1">
    <source>
        <dbReference type="EMBL" id="EGL84102.1"/>
    </source>
</evidence>
<sequence>MEYSFKGTCPVLVTLCHVPAGIMMASSSDTFLSNSRRSMRPPICTSPCPIIRIPFGGLLDIDHEKWDQHNLRLFYAMAHYRVKRSIWIRYPSHAAPMPRRYVIPMYRRLVFPSPRRNRFTLSSLNVENVVNAPMNPVPRKNAICSFNPLLAIHPS</sequence>
<proteinExistence type="predicted"/>
<protein>
    <submittedName>
        <fullName evidence="1">Uncharacterized protein</fullName>
    </submittedName>
</protein>
<accession>F5L3I2</accession>
<organism evidence="1 2">
    <name type="scientific">Caldalkalibacillus thermarum (strain TA2.A1)</name>
    <dbReference type="NCBI Taxonomy" id="986075"/>
    <lineage>
        <taxon>Bacteria</taxon>
        <taxon>Bacillati</taxon>
        <taxon>Bacillota</taxon>
        <taxon>Bacilli</taxon>
        <taxon>Bacillales</taxon>
        <taxon>Bacillaceae</taxon>
        <taxon>Caldalkalibacillus</taxon>
    </lineage>
</organism>
<evidence type="ECO:0000313" key="2">
    <source>
        <dbReference type="Proteomes" id="UP000010716"/>
    </source>
</evidence>
<feature type="non-terminal residue" evidence="1">
    <location>
        <position position="155"/>
    </location>
</feature>